<dbReference type="EMBL" id="JABBXF010000004">
    <property type="protein sequence ID" value="NVK76657.1"/>
    <property type="molecule type" value="Genomic_DNA"/>
</dbReference>
<reference evidence="1 2" key="1">
    <citation type="submission" date="2020-04" db="EMBL/GenBank/DDBJ databases">
        <title>Draft Genome Sequence of Streptomyces morookaense DSM 40503, an 8-azaguanine-producing strain.</title>
        <authorList>
            <person name="Qi J."/>
            <person name="Gao J.-M."/>
        </authorList>
    </citation>
    <scope>NUCLEOTIDE SEQUENCE [LARGE SCALE GENOMIC DNA]</scope>
    <source>
        <strain evidence="1 2">DSM 40503</strain>
    </source>
</reference>
<evidence type="ECO:0000313" key="1">
    <source>
        <dbReference type="EMBL" id="NVK76657.1"/>
    </source>
</evidence>
<organism evidence="1 2">
    <name type="scientific">Streptomyces morookaense</name>
    <name type="common">Streptoverticillium morookaense</name>
    <dbReference type="NCBI Taxonomy" id="1970"/>
    <lineage>
        <taxon>Bacteria</taxon>
        <taxon>Bacillati</taxon>
        <taxon>Actinomycetota</taxon>
        <taxon>Actinomycetes</taxon>
        <taxon>Kitasatosporales</taxon>
        <taxon>Streptomycetaceae</taxon>
        <taxon>Streptomyces</taxon>
    </lineage>
</organism>
<dbReference type="RefSeq" id="WP_171078433.1">
    <property type="nucleotide sequence ID" value="NZ_BNBU01000001.1"/>
</dbReference>
<proteinExistence type="predicted"/>
<comment type="caution">
    <text evidence="1">The sequence shown here is derived from an EMBL/GenBank/DDBJ whole genome shotgun (WGS) entry which is preliminary data.</text>
</comment>
<dbReference type="AlphaFoldDB" id="A0A7Y7B0D0"/>
<accession>A0A7Y7B0D0</accession>
<gene>
    <name evidence="1" type="ORF">HG542_03175</name>
</gene>
<keyword evidence="2" id="KW-1185">Reference proteome</keyword>
<dbReference type="Proteomes" id="UP000587462">
    <property type="component" value="Unassembled WGS sequence"/>
</dbReference>
<name>A0A7Y7B0D0_STRMO</name>
<evidence type="ECO:0000313" key="2">
    <source>
        <dbReference type="Proteomes" id="UP000587462"/>
    </source>
</evidence>
<protein>
    <submittedName>
        <fullName evidence="1">Uncharacterized protein</fullName>
    </submittedName>
</protein>
<sequence>MSVHDRAGHGGHVESADHVSVHLTACDHEDAGAVFRALDAAFPEQEEESRSEVPAAAAGVADRMVWCMVVDARTRSVPSKGVAVPLSAPVSVDLFGAADPVRQVRQELAAAFDVEDQGTVPGEHELEVRLKLLPSSAD</sequence>